<feature type="compositionally biased region" description="Low complexity" evidence="9">
    <location>
        <begin position="250"/>
        <end position="261"/>
    </location>
</feature>
<gene>
    <name evidence="11" type="ORF">AGLY_011882</name>
</gene>
<evidence type="ECO:0000256" key="9">
    <source>
        <dbReference type="SAM" id="MobiDB-lite"/>
    </source>
</evidence>
<feature type="region of interest" description="Disordered" evidence="9">
    <location>
        <begin position="427"/>
        <end position="492"/>
    </location>
</feature>
<dbReference type="InterPro" id="IPR043145">
    <property type="entry name" value="Znf_ZZ_sf"/>
</dbReference>
<dbReference type="PROSITE" id="PS50135">
    <property type="entry name" value="ZF_ZZ_2"/>
    <property type="match status" value="1"/>
</dbReference>
<keyword evidence="12" id="KW-1185">Reference proteome</keyword>
<evidence type="ECO:0000256" key="5">
    <source>
        <dbReference type="ARBA" id="ARBA00022723"/>
    </source>
</evidence>
<comment type="caution">
    <text evidence="11">The sequence shown here is derived from an EMBL/GenBank/DDBJ whole genome shotgun (WGS) entry which is preliminary data.</text>
</comment>
<dbReference type="PANTHER" id="PTHR12268:SF13">
    <property type="entry name" value="E3 UBIQUITIN-PROTEIN LIGASE KCMF1"/>
    <property type="match status" value="1"/>
</dbReference>
<keyword evidence="5" id="KW-0479">Metal-binding</keyword>
<evidence type="ECO:0000259" key="10">
    <source>
        <dbReference type="PROSITE" id="PS50135"/>
    </source>
</evidence>
<keyword evidence="4" id="KW-0808">Transferase</keyword>
<reference evidence="11 12" key="1">
    <citation type="submission" date="2019-08" db="EMBL/GenBank/DDBJ databases">
        <title>The genome of the soybean aphid Biotype 1, its phylome, world population structure and adaptation to the North American continent.</title>
        <authorList>
            <person name="Giordano R."/>
            <person name="Donthu R.K."/>
            <person name="Hernandez A.G."/>
            <person name="Wright C.L."/>
            <person name="Zimin A.V."/>
        </authorList>
    </citation>
    <scope>NUCLEOTIDE SEQUENCE [LARGE SCALE GENOMIC DNA]</scope>
    <source>
        <tissue evidence="11">Whole aphids</tissue>
    </source>
</reference>
<protein>
    <recommendedName>
        <fullName evidence="3">RING-type E3 ubiquitin transferase</fullName>
        <ecNumber evidence="3">2.3.2.27</ecNumber>
    </recommendedName>
</protein>
<sequence>MSRHEGVSCDACMRGNFKGRRFKCLKCYDYDLCANCYEAGATTPRHSVDHPMQCILTRADFELYYGGESLASDQPQAFTCPFCGRMGLTEVVLTEHVTAEHPDSSTEVVCPVCAAHPGGDPNLLTDDFSVHLQMQHRASPSVPRDLISFLISFLYHIWYELGYEKAWEYGNLGLGVADSNELQSKRTEIYINYQDEPVARHSVRRIPQSARGMGSTRVRRAINFSGGTRDGSDPIAELLSQLSGVRRAQSNSVPGSSASSSQGTHNVSSQLQQLQMQLQLERQQVRAARQQLERLPRRQGHGSSAAAASLANNNIVGSGAPTQAAGTSSNLLSIQVVDSNSNQNQSARNSSSQYLIKYIDAPLNESEQQKLEIDRADRSFFMQELLLSMLTPNEAMSATITAKKDPSPIATVAQPQVSQALAKTIVPDTKQRQSNSRPSPPPQQSANHVIGVPHRYSSPPSRNRQAVMQSQIPQPAANVRKQPKVSDPSPSH</sequence>
<dbReference type="PROSITE" id="PS01357">
    <property type="entry name" value="ZF_ZZ_1"/>
    <property type="match status" value="1"/>
</dbReference>
<dbReference type="AlphaFoldDB" id="A0A6G0TBG0"/>
<accession>A0A6G0TBG0</accession>
<keyword evidence="6 8" id="KW-0863">Zinc-finger</keyword>
<feature type="compositionally biased region" description="Polar residues" evidence="9">
    <location>
        <begin position="458"/>
        <end position="473"/>
    </location>
</feature>
<evidence type="ECO:0000313" key="11">
    <source>
        <dbReference type="EMBL" id="KAE9529786.1"/>
    </source>
</evidence>
<name>A0A6G0TBG0_APHGL</name>
<dbReference type="OrthoDB" id="7873042at2759"/>
<dbReference type="GO" id="GO:0099536">
    <property type="term" value="P:synaptic signaling"/>
    <property type="evidence" value="ECO:0007669"/>
    <property type="project" value="TreeGrafter"/>
</dbReference>
<proteinExistence type="inferred from homology"/>
<dbReference type="CDD" id="cd02338">
    <property type="entry name" value="ZZ_PCMF_like"/>
    <property type="match status" value="1"/>
</dbReference>
<evidence type="ECO:0000313" key="12">
    <source>
        <dbReference type="Proteomes" id="UP000475862"/>
    </source>
</evidence>
<dbReference type="SMART" id="SM00291">
    <property type="entry name" value="ZnF_ZZ"/>
    <property type="match status" value="1"/>
</dbReference>
<evidence type="ECO:0000256" key="7">
    <source>
        <dbReference type="ARBA" id="ARBA00022833"/>
    </source>
</evidence>
<dbReference type="GO" id="GO:0010646">
    <property type="term" value="P:regulation of cell communication"/>
    <property type="evidence" value="ECO:0007669"/>
    <property type="project" value="UniProtKB-ARBA"/>
</dbReference>
<dbReference type="InterPro" id="IPR000433">
    <property type="entry name" value="Znf_ZZ"/>
</dbReference>
<evidence type="ECO:0000256" key="8">
    <source>
        <dbReference type="PROSITE-ProRule" id="PRU00228"/>
    </source>
</evidence>
<organism evidence="11 12">
    <name type="scientific">Aphis glycines</name>
    <name type="common">Soybean aphid</name>
    <dbReference type="NCBI Taxonomy" id="307491"/>
    <lineage>
        <taxon>Eukaryota</taxon>
        <taxon>Metazoa</taxon>
        <taxon>Ecdysozoa</taxon>
        <taxon>Arthropoda</taxon>
        <taxon>Hexapoda</taxon>
        <taxon>Insecta</taxon>
        <taxon>Pterygota</taxon>
        <taxon>Neoptera</taxon>
        <taxon>Paraneoptera</taxon>
        <taxon>Hemiptera</taxon>
        <taxon>Sternorrhyncha</taxon>
        <taxon>Aphidomorpha</taxon>
        <taxon>Aphidoidea</taxon>
        <taxon>Aphididae</taxon>
        <taxon>Aphidini</taxon>
        <taxon>Aphis</taxon>
        <taxon>Aphis</taxon>
    </lineage>
</organism>
<dbReference type="GO" id="GO:0045202">
    <property type="term" value="C:synapse"/>
    <property type="evidence" value="ECO:0007669"/>
    <property type="project" value="GOC"/>
</dbReference>
<dbReference type="Gene3D" id="3.30.60.90">
    <property type="match status" value="1"/>
</dbReference>
<dbReference type="EC" id="2.3.2.27" evidence="3"/>
<dbReference type="GO" id="GO:0023051">
    <property type="term" value="P:regulation of signaling"/>
    <property type="evidence" value="ECO:0007669"/>
    <property type="project" value="UniProtKB-ARBA"/>
</dbReference>
<dbReference type="PANTHER" id="PTHR12268">
    <property type="entry name" value="E3 UBIQUITIN-PROTEIN LIGASE KCMF1"/>
    <property type="match status" value="1"/>
</dbReference>
<dbReference type="GO" id="GO:0005886">
    <property type="term" value="C:plasma membrane"/>
    <property type="evidence" value="ECO:0007669"/>
    <property type="project" value="TreeGrafter"/>
</dbReference>
<evidence type="ECO:0000256" key="3">
    <source>
        <dbReference type="ARBA" id="ARBA00012483"/>
    </source>
</evidence>
<dbReference type="InterPro" id="IPR008598">
    <property type="entry name" value="Di19_Zn-bd"/>
</dbReference>
<evidence type="ECO:0000256" key="6">
    <source>
        <dbReference type="ARBA" id="ARBA00022771"/>
    </source>
</evidence>
<dbReference type="InterPro" id="IPR050774">
    <property type="entry name" value="KCMF1/Dystrophin"/>
</dbReference>
<keyword evidence="7" id="KW-0862">Zinc</keyword>
<dbReference type="GO" id="GO:0008270">
    <property type="term" value="F:zinc ion binding"/>
    <property type="evidence" value="ECO:0007669"/>
    <property type="project" value="UniProtKB-KW"/>
</dbReference>
<evidence type="ECO:0000256" key="2">
    <source>
        <dbReference type="ARBA" id="ARBA00010938"/>
    </source>
</evidence>
<comment type="similarity">
    <text evidence="2">Belongs to the KCMF1 family.</text>
</comment>
<dbReference type="EMBL" id="VYZN01000044">
    <property type="protein sequence ID" value="KAE9529786.1"/>
    <property type="molecule type" value="Genomic_DNA"/>
</dbReference>
<dbReference type="Pfam" id="PF00569">
    <property type="entry name" value="ZZ"/>
    <property type="match status" value="1"/>
</dbReference>
<feature type="domain" description="ZZ-type" evidence="10">
    <location>
        <begin position="4"/>
        <end position="60"/>
    </location>
</feature>
<dbReference type="Proteomes" id="UP000475862">
    <property type="component" value="Unassembled WGS sequence"/>
</dbReference>
<evidence type="ECO:0000256" key="1">
    <source>
        <dbReference type="ARBA" id="ARBA00000900"/>
    </source>
</evidence>
<dbReference type="SUPFAM" id="SSF57850">
    <property type="entry name" value="RING/U-box"/>
    <property type="match status" value="1"/>
</dbReference>
<dbReference type="Pfam" id="PF05605">
    <property type="entry name" value="zf-Di19"/>
    <property type="match status" value="1"/>
</dbReference>
<evidence type="ECO:0000256" key="4">
    <source>
        <dbReference type="ARBA" id="ARBA00022679"/>
    </source>
</evidence>
<comment type="catalytic activity">
    <reaction evidence="1">
        <text>S-ubiquitinyl-[E2 ubiquitin-conjugating enzyme]-L-cysteine + [acceptor protein]-L-lysine = [E2 ubiquitin-conjugating enzyme]-L-cysteine + N(6)-ubiquitinyl-[acceptor protein]-L-lysine.</text>
        <dbReference type="EC" id="2.3.2.27"/>
    </reaction>
</comment>
<feature type="region of interest" description="Disordered" evidence="9">
    <location>
        <begin position="247"/>
        <end position="273"/>
    </location>
</feature>
<dbReference type="GO" id="GO:0061630">
    <property type="term" value="F:ubiquitin protein ligase activity"/>
    <property type="evidence" value="ECO:0007669"/>
    <property type="project" value="UniProtKB-EC"/>
</dbReference>